<evidence type="ECO:0000256" key="1">
    <source>
        <dbReference type="SAM" id="MobiDB-lite"/>
    </source>
</evidence>
<protein>
    <submittedName>
        <fullName evidence="2">Uncharacterized protein</fullName>
    </submittedName>
</protein>
<proteinExistence type="predicted"/>
<feature type="region of interest" description="Disordered" evidence="1">
    <location>
        <begin position="1"/>
        <end position="38"/>
    </location>
</feature>
<dbReference type="OrthoDB" id="5370359at2759"/>
<accession>A0A8H6WF01</accession>
<evidence type="ECO:0000313" key="3">
    <source>
        <dbReference type="Proteomes" id="UP000613580"/>
    </source>
</evidence>
<organism evidence="2 3">
    <name type="scientific">Mycena chlorophos</name>
    <name type="common">Agaric fungus</name>
    <name type="synonym">Agaricus chlorophos</name>
    <dbReference type="NCBI Taxonomy" id="658473"/>
    <lineage>
        <taxon>Eukaryota</taxon>
        <taxon>Fungi</taxon>
        <taxon>Dikarya</taxon>
        <taxon>Basidiomycota</taxon>
        <taxon>Agaricomycotina</taxon>
        <taxon>Agaricomycetes</taxon>
        <taxon>Agaricomycetidae</taxon>
        <taxon>Agaricales</taxon>
        <taxon>Marasmiineae</taxon>
        <taxon>Mycenaceae</taxon>
        <taxon>Mycena</taxon>
    </lineage>
</organism>
<keyword evidence="3" id="KW-1185">Reference proteome</keyword>
<reference evidence="2" key="1">
    <citation type="submission" date="2020-05" db="EMBL/GenBank/DDBJ databases">
        <title>Mycena genomes resolve the evolution of fungal bioluminescence.</title>
        <authorList>
            <person name="Tsai I.J."/>
        </authorList>
    </citation>
    <scope>NUCLEOTIDE SEQUENCE</scope>
    <source>
        <strain evidence="2">110903Hualien_Pintung</strain>
    </source>
</reference>
<dbReference type="EMBL" id="JACAZE010000006">
    <property type="protein sequence ID" value="KAF7314161.1"/>
    <property type="molecule type" value="Genomic_DNA"/>
</dbReference>
<sequence>MPARKRASSEDSDDDYAGAAASSAAPAPRKRARASATQNFDAAKELVDAVLDDGASLGAADARKVAEYVRFLEGAVVAAKPKEKSGEEVAKAAEKLRAACVSGIKKQMSWKPSCKTGSAKWSYDGACTDPAVFAAMLELSAPPKWKMHKYTTDEFQNIMGDIYSSVRYDTLRLTGGVNVRYQADEGTFKFSGSYGK</sequence>
<gene>
    <name evidence="2" type="ORF">HMN09_00575400</name>
</gene>
<name>A0A8H6WF01_MYCCL</name>
<feature type="compositionally biased region" description="Low complexity" evidence="1">
    <location>
        <begin position="17"/>
        <end position="27"/>
    </location>
</feature>
<comment type="caution">
    <text evidence="2">The sequence shown here is derived from an EMBL/GenBank/DDBJ whole genome shotgun (WGS) entry which is preliminary data.</text>
</comment>
<dbReference type="AlphaFoldDB" id="A0A8H6WF01"/>
<evidence type="ECO:0000313" key="2">
    <source>
        <dbReference type="EMBL" id="KAF7314161.1"/>
    </source>
</evidence>
<dbReference type="Proteomes" id="UP000613580">
    <property type="component" value="Unassembled WGS sequence"/>
</dbReference>